<reference evidence="8 9" key="1">
    <citation type="submission" date="2018-01" db="EMBL/GenBank/DDBJ databases">
        <title>Whole genome analyses suggest that Burkholderia sensu lato contains two further novel genera in the rhizoxinica-symbiotica group Mycetohabitans gen. nov., and Trinickia gen. nov.: implications for the evolution of diazotrophy and nodulation in the Burkholderiaceae.</title>
        <authorList>
            <person name="Estrada-de los Santos P."/>
            <person name="Palmer M."/>
            <person name="Chavez-Ramirez B."/>
            <person name="Beukes C."/>
            <person name="Steenkamp E.T."/>
            <person name="Hirsch A.M."/>
            <person name="Manyaka P."/>
            <person name="Maluk M."/>
            <person name="Lafos M."/>
            <person name="Crook M."/>
            <person name="Gross E."/>
            <person name="Simon M.F."/>
            <person name="Bueno dos Reis Junior F."/>
            <person name="Poole P.S."/>
            <person name="Venter S.N."/>
            <person name="James E.K."/>
        </authorList>
    </citation>
    <scope>NUCLEOTIDE SEQUENCE [LARGE SCALE GENOMIC DNA]</scope>
    <source>
        <strain evidence="8 9">GIMN1.004</strain>
    </source>
</reference>
<feature type="binding site" evidence="6">
    <location>
        <position position="370"/>
    </location>
    <ligand>
        <name>Zn(2+)</name>
        <dbReference type="ChEBI" id="CHEBI:29105"/>
    </ligand>
</feature>
<evidence type="ECO:0000313" key="8">
    <source>
        <dbReference type="EMBL" id="PMS14470.1"/>
    </source>
</evidence>
<organism evidence="8 9">
    <name type="scientific">Trinickia dabaoshanensis</name>
    <dbReference type="NCBI Taxonomy" id="564714"/>
    <lineage>
        <taxon>Bacteria</taxon>
        <taxon>Pseudomonadati</taxon>
        <taxon>Pseudomonadota</taxon>
        <taxon>Betaproteobacteria</taxon>
        <taxon>Burkholderiales</taxon>
        <taxon>Burkholderiaceae</taxon>
        <taxon>Trinickia</taxon>
    </lineage>
</organism>
<feature type="binding site" evidence="6">
    <location>
        <position position="567"/>
    </location>
    <ligand>
        <name>Zn(2+)</name>
        <dbReference type="ChEBI" id="CHEBI:29105"/>
    </ligand>
</feature>
<dbReference type="Pfam" id="PF10070">
    <property type="entry name" value="DabA"/>
    <property type="match status" value="1"/>
</dbReference>
<keyword evidence="3 6" id="KW-0479">Metal-binding</keyword>
<feature type="compositionally biased region" description="Basic and acidic residues" evidence="7">
    <location>
        <begin position="436"/>
        <end position="448"/>
    </location>
</feature>
<keyword evidence="5 6" id="KW-0472">Membrane</keyword>
<dbReference type="RefSeq" id="WP_102649366.1">
    <property type="nucleotide sequence ID" value="NZ_PNYA01000045.1"/>
</dbReference>
<dbReference type="EMBL" id="PNYA01000045">
    <property type="protein sequence ID" value="PMS14470.1"/>
    <property type="molecule type" value="Genomic_DNA"/>
</dbReference>
<feature type="region of interest" description="Disordered" evidence="7">
    <location>
        <begin position="433"/>
        <end position="455"/>
    </location>
</feature>
<evidence type="ECO:0000256" key="3">
    <source>
        <dbReference type="ARBA" id="ARBA00022723"/>
    </source>
</evidence>
<dbReference type="PANTHER" id="PTHR38344">
    <property type="entry name" value="UPF0753 PROTEIN AQ_863"/>
    <property type="match status" value="1"/>
</dbReference>
<comment type="similarity">
    <text evidence="6">Belongs to the inorganic carbon transporter (TC 9.A.2) DabA family.</text>
</comment>
<dbReference type="PANTHER" id="PTHR38344:SF1">
    <property type="entry name" value="INORGANIC CARBON TRANSPORTER SUBUNIT DABA-RELATED"/>
    <property type="match status" value="1"/>
</dbReference>
<feature type="compositionally biased region" description="Basic and acidic residues" evidence="7">
    <location>
        <begin position="1"/>
        <end position="11"/>
    </location>
</feature>
<keyword evidence="2 6" id="KW-1003">Cell membrane</keyword>
<evidence type="ECO:0000256" key="1">
    <source>
        <dbReference type="ARBA" id="ARBA00022448"/>
    </source>
</evidence>
<dbReference type="Proteomes" id="UP000235616">
    <property type="component" value="Unassembled WGS sequence"/>
</dbReference>
<evidence type="ECO:0000313" key="9">
    <source>
        <dbReference type="Proteomes" id="UP000235616"/>
    </source>
</evidence>
<dbReference type="HAMAP" id="MF_01871">
    <property type="entry name" value="DabA"/>
    <property type="match status" value="1"/>
</dbReference>
<comment type="subcellular location">
    <subcellularLocation>
        <location evidence="6">Cell membrane</location>
        <topology evidence="6">Peripheral membrane protein</topology>
    </subcellularLocation>
</comment>
<evidence type="ECO:0000256" key="2">
    <source>
        <dbReference type="ARBA" id="ARBA00022475"/>
    </source>
</evidence>
<comment type="cofactor">
    <cofactor evidence="6">
        <name>Zn(2+)</name>
        <dbReference type="ChEBI" id="CHEBI:29105"/>
    </cofactor>
</comment>
<dbReference type="GO" id="GO:0005886">
    <property type="term" value="C:plasma membrane"/>
    <property type="evidence" value="ECO:0007669"/>
    <property type="project" value="UniProtKB-SubCell"/>
</dbReference>
<feature type="binding site" evidence="6">
    <location>
        <position position="552"/>
    </location>
    <ligand>
        <name>Zn(2+)</name>
        <dbReference type="ChEBI" id="CHEBI:29105"/>
    </ligand>
</feature>
<protein>
    <recommendedName>
        <fullName evidence="6">Probable inorganic carbon transporter subunit DabA</fullName>
    </recommendedName>
</protein>
<evidence type="ECO:0000256" key="5">
    <source>
        <dbReference type="ARBA" id="ARBA00023136"/>
    </source>
</evidence>
<keyword evidence="9" id="KW-1185">Reference proteome</keyword>
<sequence>MDALASRDDLSRYSPEQSPVGLQAPESLPERDSTDPIEAACERACGAIAPAWPLNRAIAVNPHWERTGLPVRLVAARMAVLGGLRVFPSRGYVADAWSKERIALADLAQALTSLPAARDKTLTAAQCIEALRNEESPPRLPLLIDVLDDDPTRDNRLTWRQAVTHQIGQTCAAYFDDSQAAWQPDRTGGLYAFWRNTLMHDHGIGTLMGLPELGKSLGKLPADRREAETWVLQRLGLPTDVWADYLEAALLTVNGWASWCAYLGWQARLAGETDSHLRDLLAIRLAWGVILLESKGVSNARRAISLLQAEWKDPATVLERAQDMLVIDEVWQVALEAGYQRQLMRKLDTTAYSRVTAAPRDAIEVQAVFCIDVRSERMRRSMEAVWPAVQTIGFAGFFGLPVAYAPLGATASRPQLPALLAPALQLTDRIVPSGADRTEGDASLNDKARRGRQRRFALSEQSQSLGDWPSSAFSFVEAAGVGYLGKLVRWFAPSGSPRERDDLTGLPPRYRPICRPTLGDLHIDAKVDLAARVLHAIGLERHFAPLVMLVGHGSQSSNNAHAASLDCGACCGQTGEVNARALALLLNDSAVREGLRRCGVAIASQTVFMAALHNTTTDEIEGFDLDLLPPVALERWNRMQRVFAQASDQVRRERAVSLDIDPRTGSAQLLALLRRRANDGAQTRPEWGLAGNAACIIAPRHRTYGTNLDGRCFLHDYDADSDPDGSLLESLMTGPLLVAHWINWQYHASTCDPLHLGSGNKVLHNVVGGRIGVFEGNGGDLRIGLAHQSLHDGKRWVHEPLRMTAIIDAPPHAIERVLHERNEVRQLVDNGWLHLWRFDCVNLARYVDGQWHALTLA</sequence>
<gene>
    <name evidence="6" type="primary">dabA</name>
    <name evidence="8" type="ORF">C0Z18_31445</name>
</gene>
<dbReference type="OrthoDB" id="9805101at2"/>
<evidence type="ECO:0000256" key="4">
    <source>
        <dbReference type="ARBA" id="ARBA00022833"/>
    </source>
</evidence>
<evidence type="ECO:0000256" key="7">
    <source>
        <dbReference type="SAM" id="MobiDB-lite"/>
    </source>
</evidence>
<dbReference type="GO" id="GO:0008270">
    <property type="term" value="F:zinc ion binding"/>
    <property type="evidence" value="ECO:0007669"/>
    <property type="project" value="UniProtKB-UniRule"/>
</dbReference>
<name>A0A2N7VBD5_9BURK</name>
<comment type="function">
    <text evidence="6">Part of an energy-coupled inorganic carbon pump.</text>
</comment>
<keyword evidence="1 6" id="KW-0813">Transport</keyword>
<comment type="caution">
    <text evidence="8">The sequence shown here is derived from an EMBL/GenBank/DDBJ whole genome shotgun (WGS) entry which is preliminary data.</text>
</comment>
<proteinExistence type="inferred from homology"/>
<dbReference type="InterPro" id="IPR018752">
    <property type="entry name" value="DabA"/>
</dbReference>
<evidence type="ECO:0000256" key="6">
    <source>
        <dbReference type="HAMAP-Rule" id="MF_01871"/>
    </source>
</evidence>
<feature type="region of interest" description="Disordered" evidence="7">
    <location>
        <begin position="1"/>
        <end position="35"/>
    </location>
</feature>
<keyword evidence="4 6" id="KW-0862">Zinc</keyword>
<feature type="binding site" evidence="6">
    <location>
        <position position="372"/>
    </location>
    <ligand>
        <name>Zn(2+)</name>
        <dbReference type="ChEBI" id="CHEBI:29105"/>
    </ligand>
</feature>
<dbReference type="AlphaFoldDB" id="A0A2N7VBD5"/>
<accession>A0A2N7VBD5</accession>
<comment type="subunit">
    <text evidence="6">Forms a complex with DabB.</text>
</comment>